<dbReference type="Proteomes" id="UP000198304">
    <property type="component" value="Unassembled WGS sequence"/>
</dbReference>
<dbReference type="EMBL" id="FZOJ01000012">
    <property type="protein sequence ID" value="SNS53067.1"/>
    <property type="molecule type" value="Genomic_DNA"/>
</dbReference>
<evidence type="ECO:0000313" key="3">
    <source>
        <dbReference type="Proteomes" id="UP000198304"/>
    </source>
</evidence>
<keyword evidence="1" id="KW-1133">Transmembrane helix</keyword>
<keyword evidence="1" id="KW-0472">Membrane</keyword>
<keyword evidence="1" id="KW-0812">Transmembrane</keyword>
<evidence type="ECO:0000313" key="2">
    <source>
        <dbReference type="EMBL" id="SNS53067.1"/>
    </source>
</evidence>
<gene>
    <name evidence="2" type="ORF">SAMN05446037_101258</name>
</gene>
<dbReference type="SUPFAM" id="SSF82171">
    <property type="entry name" value="DPP6 N-terminal domain-like"/>
    <property type="match status" value="1"/>
</dbReference>
<accession>A0A239F8E6</accession>
<evidence type="ECO:0008006" key="4">
    <source>
        <dbReference type="Google" id="ProtNLM"/>
    </source>
</evidence>
<reference evidence="3" key="1">
    <citation type="submission" date="2017-06" db="EMBL/GenBank/DDBJ databases">
        <authorList>
            <person name="Varghese N."/>
            <person name="Submissions S."/>
        </authorList>
    </citation>
    <scope>NUCLEOTIDE SEQUENCE [LARGE SCALE GENOMIC DNA]</scope>
    <source>
        <strain evidence="3">SCA</strain>
    </source>
</reference>
<dbReference type="InterPro" id="IPR011042">
    <property type="entry name" value="6-blade_b-propeller_TolB-like"/>
</dbReference>
<sequence>MEVRAIFKKGYFKKYESLIIFVLALGVFVLTFYMLSNSFIDTTKSKTIILDKSIFDDNTLRPELKLVVESLDKFSSPYHIWNINILDSTSLLFNTLEDRGKGGSFGIQLLNIVNKTVHQIVNENAYTFSPSPDGKSLLYNTINATKETQIYDLEKQEVVKSFKGTGHQILPDGNRYIGMDGDNLFIQEIESGMKKNIISLSAFYEKQKGPQEIYESINDIKVKYYLGHTKYKFSIDGNKVYFLAPYGNGVAIYMLDLNNDNSLEVLSTGFVVDFTLLNSRNLMLRGNINGEEGIFIYNTEDKTYKTITKGNIYYFDITSDGKLAYILQNTKGSNELHIAYYDGEVIKSDEIIYIDTNYVTFIGWTKGGNQLYYVSDNIGRSEILRFNFKRL</sequence>
<name>A0A239F8E6_9FIRM</name>
<feature type="transmembrane region" description="Helical" evidence="1">
    <location>
        <begin position="18"/>
        <end position="36"/>
    </location>
</feature>
<dbReference type="AlphaFoldDB" id="A0A239F8E6"/>
<organism evidence="2 3">
    <name type="scientific">Anaerovirgula multivorans</name>
    <dbReference type="NCBI Taxonomy" id="312168"/>
    <lineage>
        <taxon>Bacteria</taxon>
        <taxon>Bacillati</taxon>
        <taxon>Bacillota</taxon>
        <taxon>Clostridia</taxon>
        <taxon>Peptostreptococcales</taxon>
        <taxon>Natronincolaceae</taxon>
        <taxon>Anaerovirgula</taxon>
    </lineage>
</organism>
<dbReference type="RefSeq" id="WP_207652558.1">
    <property type="nucleotide sequence ID" value="NZ_FZOJ01000012.1"/>
</dbReference>
<proteinExistence type="predicted"/>
<dbReference type="Gene3D" id="2.120.10.30">
    <property type="entry name" value="TolB, C-terminal domain"/>
    <property type="match status" value="1"/>
</dbReference>
<evidence type="ECO:0000256" key="1">
    <source>
        <dbReference type="SAM" id="Phobius"/>
    </source>
</evidence>
<protein>
    <recommendedName>
        <fullName evidence="4">WD40-like Beta Propeller Repeat</fullName>
    </recommendedName>
</protein>
<keyword evidence="3" id="KW-1185">Reference proteome</keyword>